<dbReference type="NCBIfam" id="NF011465">
    <property type="entry name" value="PRK14886.1-1"/>
    <property type="match status" value="1"/>
</dbReference>
<name>A0A5E4LUH1_9ARCH</name>
<gene>
    <name evidence="1" type="ORF">LFW2832_00396</name>
</gene>
<comment type="caution">
    <text evidence="1">The sequence shown here is derived from an EMBL/GenBank/DDBJ whole genome shotgun (WGS) entry which is preliminary data.</text>
</comment>
<proteinExistence type="predicted"/>
<reference evidence="1 2" key="1">
    <citation type="submission" date="2019-08" db="EMBL/GenBank/DDBJ databases">
        <authorList>
            <person name="Vazquez-Campos X."/>
        </authorList>
    </citation>
    <scope>NUCLEOTIDE SEQUENCE [LARGE SCALE GENOMIC DNA]</scope>
    <source>
        <strain evidence="1">LFW-283_2</strain>
    </source>
</reference>
<evidence type="ECO:0000313" key="1">
    <source>
        <dbReference type="EMBL" id="VVC03486.1"/>
    </source>
</evidence>
<organism evidence="1 2">
    <name type="scientific">Candidatus Bilamarchaeum dharawalense</name>
    <dbReference type="NCBI Taxonomy" id="2885759"/>
    <lineage>
        <taxon>Archaea</taxon>
        <taxon>Candidatus Micrarchaeota</taxon>
        <taxon>Candidatus Micrarchaeia</taxon>
        <taxon>Candidatus Anstonellales</taxon>
        <taxon>Candidatus Bilamarchaeaceae</taxon>
        <taxon>Candidatus Bilamarchaeum</taxon>
    </lineage>
</organism>
<sequence length="123" mass="13915">MIIRVQGNSRSVDEFDAVAVGLDSVEALDEVKLAEYLASDAFRNKKNIANKFKYEFLLWLSGKRDITSAIEETEPKGSEFFLVIFSGDVKKILAKIKAIKLELKIKKNAEPLRLEKIALSRLK</sequence>
<dbReference type="SUPFAM" id="SSF143870">
    <property type="entry name" value="PF0523-like"/>
    <property type="match status" value="1"/>
</dbReference>
<dbReference type="EMBL" id="CABMJJ010000007">
    <property type="protein sequence ID" value="VVC03486.1"/>
    <property type="molecule type" value="Genomic_DNA"/>
</dbReference>
<dbReference type="AlphaFoldDB" id="A0A5E4LUH1"/>
<dbReference type="InterPro" id="IPR036504">
    <property type="entry name" value="CGI121/TPRKB_sf"/>
</dbReference>
<accession>A0A5E4LUH1</accession>
<evidence type="ECO:0000313" key="2">
    <source>
        <dbReference type="Proteomes" id="UP000789941"/>
    </source>
</evidence>
<dbReference type="Gene3D" id="3.30.2380.10">
    <property type="entry name" value="CGI121/TPRKB"/>
    <property type="match status" value="1"/>
</dbReference>
<protein>
    <submittedName>
        <fullName evidence="1">Uncharacterized protein</fullName>
    </submittedName>
</protein>
<dbReference type="Proteomes" id="UP000789941">
    <property type="component" value="Unassembled WGS sequence"/>
</dbReference>